<gene>
    <name evidence="1" type="ORF">QWZ14_26960</name>
</gene>
<dbReference type="EMBL" id="JAUFPN010000201">
    <property type="protein sequence ID" value="MDN3568037.1"/>
    <property type="molecule type" value="Genomic_DNA"/>
</dbReference>
<proteinExistence type="predicted"/>
<dbReference type="InterPro" id="IPR021308">
    <property type="entry name" value="GfcB"/>
</dbReference>
<keyword evidence="1" id="KW-0449">Lipoprotein</keyword>
<name>A0ABT8ADY9_9PROT</name>
<protein>
    <submittedName>
        <fullName evidence="1">YjbF family lipoprotein</fullName>
    </submittedName>
</protein>
<dbReference type="InterPro" id="IPR023373">
    <property type="entry name" value="YmcC_sf"/>
</dbReference>
<evidence type="ECO:0000313" key="1">
    <source>
        <dbReference type="EMBL" id="MDN3568037.1"/>
    </source>
</evidence>
<dbReference type="PROSITE" id="PS51257">
    <property type="entry name" value="PROKAR_LIPOPROTEIN"/>
    <property type="match status" value="1"/>
</dbReference>
<keyword evidence="2" id="KW-1185">Reference proteome</keyword>
<reference evidence="2" key="1">
    <citation type="journal article" date="2019" name="Int. J. Syst. Evol. Microbiol.">
        <title>The Global Catalogue of Microorganisms (GCM) 10K type strain sequencing project: providing services to taxonomists for standard genome sequencing and annotation.</title>
        <authorList>
            <consortium name="The Broad Institute Genomics Platform"/>
            <consortium name="The Broad Institute Genome Sequencing Center for Infectious Disease"/>
            <person name="Wu L."/>
            <person name="Ma J."/>
        </authorList>
    </citation>
    <scope>NUCLEOTIDE SEQUENCE [LARGE SCALE GENOMIC DNA]</scope>
    <source>
        <strain evidence="2">CECT 7131</strain>
    </source>
</reference>
<organism evidence="1 2">
    <name type="scientific">Paeniroseomonas aquatica</name>
    <dbReference type="NCBI Taxonomy" id="373043"/>
    <lineage>
        <taxon>Bacteria</taxon>
        <taxon>Pseudomonadati</taxon>
        <taxon>Pseudomonadota</taxon>
        <taxon>Alphaproteobacteria</taxon>
        <taxon>Acetobacterales</taxon>
        <taxon>Acetobacteraceae</taxon>
        <taxon>Paeniroseomonas</taxon>
    </lineage>
</organism>
<sequence length="209" mass="22871">MRHRLLWPLPLLLAACGDTLWRDTGDRLVDLVAPAAAPLEDLPEPEGRALRLWLGGRATPAVLLQELGERRIWRTSGGIVVATEGGRVTATAGLRQMLAATRFEGPDPLARPAALLDHPAEARRLVDLMDANREPDGMRFGISLDCRLRAEPTEDAEVLLVRERCRSRGSSGFTNRFWVEAAGGAVIRAEQWVGPRVPMLVMEFLGPAG</sequence>
<dbReference type="SUPFAM" id="SSF159270">
    <property type="entry name" value="YmcC-like"/>
    <property type="match status" value="1"/>
</dbReference>
<comment type="caution">
    <text evidence="1">The sequence shown here is derived from an EMBL/GenBank/DDBJ whole genome shotgun (WGS) entry which is preliminary data.</text>
</comment>
<dbReference type="RefSeq" id="WP_290320134.1">
    <property type="nucleotide sequence ID" value="NZ_JAUFPN010000201.1"/>
</dbReference>
<accession>A0ABT8ADY9</accession>
<dbReference type="Pfam" id="PF11102">
    <property type="entry name" value="YjbF"/>
    <property type="match status" value="1"/>
</dbReference>
<dbReference type="Proteomes" id="UP001529369">
    <property type="component" value="Unassembled WGS sequence"/>
</dbReference>
<dbReference type="Gene3D" id="2.40.360.10">
    <property type="entry name" value="YmcC-like"/>
    <property type="match status" value="1"/>
</dbReference>
<evidence type="ECO:0000313" key="2">
    <source>
        <dbReference type="Proteomes" id="UP001529369"/>
    </source>
</evidence>